<dbReference type="RefSeq" id="XP_011130185.1">
    <property type="nucleotide sequence ID" value="XM_011131883.1"/>
</dbReference>
<accession>A0A023B7Q4</accession>
<evidence type="ECO:0000313" key="2">
    <source>
        <dbReference type="Proteomes" id="UP000019763"/>
    </source>
</evidence>
<dbReference type="EMBL" id="AFNH02000506">
    <property type="protein sequence ID" value="EZG67632.1"/>
    <property type="molecule type" value="Genomic_DNA"/>
</dbReference>
<comment type="caution">
    <text evidence="1">The sequence shown here is derived from an EMBL/GenBank/DDBJ whole genome shotgun (WGS) entry which is preliminary data.</text>
</comment>
<reference evidence="1" key="1">
    <citation type="submission" date="2013-12" db="EMBL/GenBank/DDBJ databases">
        <authorList>
            <person name="Omoto C.K."/>
            <person name="Sibley D."/>
            <person name="Venepally P."/>
            <person name="Hadjithomas M."/>
            <person name="Karamycheva S."/>
            <person name="Brunk B."/>
            <person name="Roos D."/>
            <person name="Caler E."/>
            <person name="Lorenzi H."/>
        </authorList>
    </citation>
    <scope>NUCLEOTIDE SEQUENCE</scope>
</reference>
<gene>
    <name evidence="1" type="ORF">GNI_067280</name>
</gene>
<dbReference type="VEuPathDB" id="CryptoDB:GNI_067280"/>
<dbReference type="Proteomes" id="UP000019763">
    <property type="component" value="Unassembled WGS sequence"/>
</dbReference>
<proteinExistence type="predicted"/>
<name>A0A023B7Q4_GRENI</name>
<protein>
    <submittedName>
        <fullName evidence="1">Uncharacterized protein</fullName>
    </submittedName>
</protein>
<keyword evidence="2" id="KW-1185">Reference proteome</keyword>
<sequence>MLPRFVINDVIAPVSEVDELCEASVESISLVLKSLARLSSVSPNPWLVQAAVDLACAKYVKELDEVCHSLVHELEKTEKALSRKLCHPTATLRQDEPTTALGWYAKCLVAQWRQTLRDVAKSHDAELFAKSTEAIRKHKMAWIKEHGTCK</sequence>
<organism evidence="1 2">
    <name type="scientific">Gregarina niphandrodes</name>
    <name type="common">Septate eugregarine</name>
    <dbReference type="NCBI Taxonomy" id="110365"/>
    <lineage>
        <taxon>Eukaryota</taxon>
        <taxon>Sar</taxon>
        <taxon>Alveolata</taxon>
        <taxon>Apicomplexa</taxon>
        <taxon>Conoidasida</taxon>
        <taxon>Gregarinasina</taxon>
        <taxon>Eugregarinorida</taxon>
        <taxon>Gregarinidae</taxon>
        <taxon>Gregarina</taxon>
    </lineage>
</organism>
<evidence type="ECO:0000313" key="1">
    <source>
        <dbReference type="EMBL" id="EZG67632.1"/>
    </source>
</evidence>
<dbReference type="GeneID" id="22912470"/>
<dbReference type="AlphaFoldDB" id="A0A023B7Q4"/>